<dbReference type="PROSITE" id="PS51257">
    <property type="entry name" value="PROKAR_LIPOPROTEIN"/>
    <property type="match status" value="1"/>
</dbReference>
<dbReference type="PANTHER" id="PTHR45586">
    <property type="entry name" value="TPR REPEAT-CONTAINING PROTEIN PA4667"/>
    <property type="match status" value="1"/>
</dbReference>
<feature type="signal peptide" evidence="4">
    <location>
        <begin position="1"/>
        <end position="32"/>
    </location>
</feature>
<evidence type="ECO:0000313" key="5">
    <source>
        <dbReference type="EMBL" id="ONF45459.1"/>
    </source>
</evidence>
<proteinExistence type="predicted"/>
<evidence type="ECO:0000256" key="3">
    <source>
        <dbReference type="PROSITE-ProRule" id="PRU00339"/>
    </source>
</evidence>
<dbReference type="AlphaFoldDB" id="A0A1V2DY90"/>
<keyword evidence="6" id="KW-1185">Reference proteome</keyword>
<comment type="caution">
    <text evidence="5">The sequence shown here is derived from an EMBL/GenBank/DDBJ whole genome shotgun (WGS) entry which is preliminary data.</text>
</comment>
<dbReference type="InterPro" id="IPR051012">
    <property type="entry name" value="CellSynth/LPSAsmb/PSIAsmb"/>
</dbReference>
<evidence type="ECO:0000313" key="6">
    <source>
        <dbReference type="Proteomes" id="UP000189339"/>
    </source>
</evidence>
<accession>A0A1V2DY90</accession>
<dbReference type="Gene3D" id="1.25.40.10">
    <property type="entry name" value="Tetratricopeptide repeat domain"/>
    <property type="match status" value="6"/>
</dbReference>
<name>A0A1V2DY90_9GAMM</name>
<feature type="repeat" description="TPR" evidence="3">
    <location>
        <begin position="36"/>
        <end position="69"/>
    </location>
</feature>
<evidence type="ECO:0000256" key="4">
    <source>
        <dbReference type="SAM" id="SignalP"/>
    </source>
</evidence>
<keyword evidence="2 3" id="KW-0802">TPR repeat</keyword>
<dbReference type="PROSITE" id="PS50005">
    <property type="entry name" value="TPR"/>
    <property type="match status" value="2"/>
</dbReference>
<reference evidence="5 6" key="1">
    <citation type="submission" date="2016-12" db="EMBL/GenBank/DDBJ databases">
        <title>Marinobacter lutaoensis whole genome sequencing.</title>
        <authorList>
            <person name="Verma A."/>
            <person name="Krishnamurthi S."/>
        </authorList>
    </citation>
    <scope>NUCLEOTIDE SEQUENCE [LARGE SCALE GENOMIC DNA]</scope>
    <source>
        <strain evidence="5 6">T5054</strain>
    </source>
</reference>
<protein>
    <submittedName>
        <fullName evidence="5">Uncharacterized protein</fullName>
    </submittedName>
</protein>
<sequence length="812" mass="88989">MHSPRTHRPGRATLLAAMLVLPLLTACGKQDASPDAASHMERAATYVAQGQYRSAILETRNAIQLEPASLSHRLTLVDLYMDIGAAKQAATLLEQVRGDHPHDTALPLARAYLRLRKHVSARETMAGFQPSTPEERLEADLIEGEILRQSGRPDEAEARFAPLVTAHPANPEAMEGLLKSRLDLRQNARVIDTANDWLATHPANPGILYLKGIALYRSNQLEAATESLTEAVTAIPDADVLLPVRRQVLLALSKVLTEQGRISEAQVYNQLLAENADSEVDEQVRSAITAIEENRLDDAKTILQDVLKLNPENSRIGLLLGTVEAGTGDTEESARLLDTYLDPETSPTPFIQAATAAQVDLGQREKAYGILARALQARPNDNDLLAMHGVLALSMAEHRQEGLASLSKAIANEPERVRLRLALARYYLSQQQTQQALGQLRMAFTTNPAEWAATGLYLKLLLANHEDQEAGEIRDSLLNGYGNQPEAVILASMADLQLGEADRAQARLEQLVADHPDNDAARQALAALYTRRGLGAEAEQAYLALARQAPRSPQAAGYLQRAAQAHRLVAPDTPVRDWLGELGRSHPELRDSTDALRILASVRQGQLESARRELSEHMGNESPLYRHVEGQLLMAESQQAGRDRNWQTALAKAAEARALAPDNRTYALLEVQLLGQQGRIPEALSALDALESTLGRQPDTLLARGTWLLQSGEEDAAAQQYQAVLEQAPDHVVALNNLAWILRERNAERALELAGRAAELAPDNADVLDTYAWILHLSGDHAQADHIIERAFALAPDNDQIKSHRSRIKQQL</sequence>
<dbReference type="STRING" id="135739.BTO32_03115"/>
<evidence type="ECO:0000256" key="1">
    <source>
        <dbReference type="ARBA" id="ARBA00022737"/>
    </source>
</evidence>
<feature type="repeat" description="TPR" evidence="3">
    <location>
        <begin position="698"/>
        <end position="731"/>
    </location>
</feature>
<dbReference type="InterPro" id="IPR011990">
    <property type="entry name" value="TPR-like_helical_dom_sf"/>
</dbReference>
<dbReference type="InterPro" id="IPR019734">
    <property type="entry name" value="TPR_rpt"/>
</dbReference>
<keyword evidence="1" id="KW-0677">Repeat</keyword>
<dbReference type="EMBL" id="MSCW01000001">
    <property type="protein sequence ID" value="ONF45459.1"/>
    <property type="molecule type" value="Genomic_DNA"/>
</dbReference>
<dbReference type="Pfam" id="PF13432">
    <property type="entry name" value="TPR_16"/>
    <property type="match status" value="2"/>
</dbReference>
<dbReference type="Pfam" id="PF14559">
    <property type="entry name" value="TPR_19"/>
    <property type="match status" value="3"/>
</dbReference>
<evidence type="ECO:0000256" key="2">
    <source>
        <dbReference type="ARBA" id="ARBA00022803"/>
    </source>
</evidence>
<keyword evidence="4" id="KW-0732">Signal</keyword>
<dbReference type="OrthoDB" id="9766710at2"/>
<gene>
    <name evidence="5" type="ORF">BTO32_03115</name>
</gene>
<dbReference type="RefSeq" id="WP_076722952.1">
    <property type="nucleotide sequence ID" value="NZ_MSCW01000001.1"/>
</dbReference>
<dbReference type="SUPFAM" id="SSF48452">
    <property type="entry name" value="TPR-like"/>
    <property type="match status" value="3"/>
</dbReference>
<dbReference type="PANTHER" id="PTHR45586:SF1">
    <property type="entry name" value="LIPOPOLYSACCHARIDE ASSEMBLY PROTEIN B"/>
    <property type="match status" value="1"/>
</dbReference>
<dbReference type="SMART" id="SM00028">
    <property type="entry name" value="TPR"/>
    <property type="match status" value="7"/>
</dbReference>
<feature type="chain" id="PRO_5012753304" evidence="4">
    <location>
        <begin position="33"/>
        <end position="812"/>
    </location>
</feature>
<dbReference type="Proteomes" id="UP000189339">
    <property type="component" value="Unassembled WGS sequence"/>
</dbReference>
<organism evidence="5 6">
    <name type="scientific">Marinobacter lutaoensis</name>
    <dbReference type="NCBI Taxonomy" id="135739"/>
    <lineage>
        <taxon>Bacteria</taxon>
        <taxon>Pseudomonadati</taxon>
        <taxon>Pseudomonadota</taxon>
        <taxon>Gammaproteobacteria</taxon>
        <taxon>Pseudomonadales</taxon>
        <taxon>Marinobacteraceae</taxon>
        <taxon>Marinobacter</taxon>
    </lineage>
</organism>